<protein>
    <recommendedName>
        <fullName evidence="1">Cyclophilin TM1367-like domain-containing protein</fullName>
    </recommendedName>
</protein>
<dbReference type="Proteomes" id="UP000267654">
    <property type="component" value="Unassembled WGS sequence"/>
</dbReference>
<evidence type="ECO:0000313" key="3">
    <source>
        <dbReference type="EMBL" id="RLE13232.1"/>
    </source>
</evidence>
<comment type="caution">
    <text evidence="3">The sequence shown here is derived from an EMBL/GenBank/DDBJ whole genome shotgun (WGS) entry which is preliminary data.</text>
</comment>
<evidence type="ECO:0000313" key="4">
    <source>
        <dbReference type="Proteomes" id="UP000267654"/>
    </source>
</evidence>
<evidence type="ECO:0000259" key="1">
    <source>
        <dbReference type="Pfam" id="PF04126"/>
    </source>
</evidence>
<reference evidence="2" key="2">
    <citation type="journal article" date="2020" name="mSystems">
        <title>Genome- and Community-Level Interaction Insights into Carbon Utilization and Element Cycling Functions of Hydrothermarchaeota in Hydrothermal Sediment.</title>
        <authorList>
            <person name="Zhou Z."/>
            <person name="Liu Y."/>
            <person name="Xu W."/>
            <person name="Pan J."/>
            <person name="Luo Z.H."/>
            <person name="Li M."/>
        </authorList>
    </citation>
    <scope>NUCLEOTIDE SEQUENCE [LARGE SCALE GENOMIC DNA]</scope>
    <source>
        <strain evidence="2">HyVt-219</strain>
    </source>
</reference>
<reference evidence="3 4" key="1">
    <citation type="submission" date="2018-06" db="EMBL/GenBank/DDBJ databases">
        <title>Extensive metabolic versatility and redundancy in microbially diverse, dynamic hydrothermal sediments.</title>
        <authorList>
            <person name="Dombrowski N."/>
            <person name="Teske A."/>
            <person name="Baker B.J."/>
        </authorList>
    </citation>
    <scope>NUCLEOTIDE SEQUENCE [LARGE SCALE GENOMIC DNA]</scope>
    <source>
        <strain evidence="3">B19_G9</strain>
    </source>
</reference>
<organism evidence="3 4">
    <name type="scientific">Aerophobetes bacterium</name>
    <dbReference type="NCBI Taxonomy" id="2030807"/>
    <lineage>
        <taxon>Bacteria</taxon>
        <taxon>Candidatus Aerophobota</taxon>
    </lineage>
</organism>
<gene>
    <name evidence="3" type="ORF">DRI96_03320</name>
    <name evidence="2" type="ORF">ENG47_02620</name>
</gene>
<name>A0A662DGF2_UNCAE</name>
<dbReference type="Proteomes" id="UP000885660">
    <property type="component" value="Unassembled WGS sequence"/>
</dbReference>
<dbReference type="EMBL" id="DRBC01000156">
    <property type="protein sequence ID" value="HDN84639.1"/>
    <property type="molecule type" value="Genomic_DNA"/>
</dbReference>
<feature type="domain" description="Cyclophilin TM1367-like" evidence="1">
    <location>
        <begin position="3"/>
        <end position="120"/>
    </location>
</feature>
<dbReference type="InterPro" id="IPR029000">
    <property type="entry name" value="Cyclophilin-like_dom_sf"/>
</dbReference>
<proteinExistence type="predicted"/>
<dbReference type="InterPro" id="IPR025658">
    <property type="entry name" value="Cyclophilin_TM1367"/>
</dbReference>
<accession>A0A662DGF2</accession>
<dbReference type="Gene3D" id="2.40.100.20">
    <property type="match status" value="1"/>
</dbReference>
<dbReference type="AlphaFoldDB" id="A0A662DGF2"/>
<sequence length="135" mass="15154">MRKIKILVGEIQREAELNDSPMAHSFWEALPIKGKANRWGDEVYFRIPVKPSTGKKVSVVEEGDIAFWPPGNAFCLFFGPTPVSTENEIRPASEVIILGKVKGDLEPFRKVGDGEEVVIEKVEKEENHAKKYSSN</sequence>
<evidence type="ECO:0000313" key="2">
    <source>
        <dbReference type="EMBL" id="HDN84639.1"/>
    </source>
</evidence>
<dbReference type="Pfam" id="PF04126">
    <property type="entry name" value="Cyclophil_like"/>
    <property type="match status" value="1"/>
</dbReference>
<dbReference type="EMBL" id="QMQB01000102">
    <property type="protein sequence ID" value="RLE13232.1"/>
    <property type="molecule type" value="Genomic_DNA"/>
</dbReference>
<dbReference type="SUPFAM" id="SSF50891">
    <property type="entry name" value="Cyclophilin-like"/>
    <property type="match status" value="1"/>
</dbReference>